<dbReference type="InterPro" id="IPR029058">
    <property type="entry name" value="AB_hydrolase_fold"/>
</dbReference>
<dbReference type="EMBL" id="BSXW01000525">
    <property type="protein sequence ID" value="GMF24661.1"/>
    <property type="molecule type" value="Genomic_DNA"/>
</dbReference>
<comment type="caution">
    <text evidence="1">The sequence shown here is derived from an EMBL/GenBank/DDBJ whole genome shotgun (WGS) entry which is preliminary data.</text>
</comment>
<dbReference type="OrthoDB" id="408631at2759"/>
<accession>A0A9W6TXW2</accession>
<keyword evidence="2" id="KW-1185">Reference proteome</keyword>
<proteinExistence type="predicted"/>
<evidence type="ECO:0000313" key="1">
    <source>
        <dbReference type="EMBL" id="GMF24661.1"/>
    </source>
</evidence>
<evidence type="ECO:0000313" key="2">
    <source>
        <dbReference type="Proteomes" id="UP001165083"/>
    </source>
</evidence>
<dbReference type="AlphaFoldDB" id="A0A9W6TXW2"/>
<dbReference type="SUPFAM" id="SSF53474">
    <property type="entry name" value="alpha/beta-Hydrolases"/>
    <property type="match status" value="1"/>
</dbReference>
<gene>
    <name evidence="1" type="ORF">Plil01_001012800</name>
</gene>
<dbReference type="Proteomes" id="UP001165083">
    <property type="component" value="Unassembled WGS sequence"/>
</dbReference>
<dbReference type="Gene3D" id="3.40.50.1820">
    <property type="entry name" value="alpha/beta hydrolase"/>
    <property type="match status" value="1"/>
</dbReference>
<sequence>MWDGYFCGVTLGAATQVSEWVQKYISNSGVDTQEDVSTYLRIFFPGISDDAVENLLGLYPEADYDSAGLRFADMKQSFDLTAKDIRGMLKVALGAATHGVDQNYYWYSTYLLATASGSSSDITTTTATLSAGEAASAGAVTTTVNATIAVTMQKYLLSFVLTGNPNFVWPDDKIYWPLYNESSVGTQIVFNDTFTTADDDLANAKSLF</sequence>
<protein>
    <submittedName>
        <fullName evidence="1">Unnamed protein product</fullName>
    </submittedName>
</protein>
<name>A0A9W6TXW2_9STRA</name>
<reference evidence="1" key="1">
    <citation type="submission" date="2023-04" db="EMBL/GenBank/DDBJ databases">
        <title>Phytophthora lilii NBRC 32176.</title>
        <authorList>
            <person name="Ichikawa N."/>
            <person name="Sato H."/>
            <person name="Tonouchi N."/>
        </authorList>
    </citation>
    <scope>NUCLEOTIDE SEQUENCE</scope>
    <source>
        <strain evidence="1">NBRC 32176</strain>
    </source>
</reference>
<organism evidence="1 2">
    <name type="scientific">Phytophthora lilii</name>
    <dbReference type="NCBI Taxonomy" id="2077276"/>
    <lineage>
        <taxon>Eukaryota</taxon>
        <taxon>Sar</taxon>
        <taxon>Stramenopiles</taxon>
        <taxon>Oomycota</taxon>
        <taxon>Peronosporomycetes</taxon>
        <taxon>Peronosporales</taxon>
        <taxon>Peronosporaceae</taxon>
        <taxon>Phytophthora</taxon>
    </lineage>
</organism>